<dbReference type="Pfam" id="PF13041">
    <property type="entry name" value="PPR_2"/>
    <property type="match status" value="2"/>
</dbReference>
<dbReference type="Gene3D" id="1.25.40.10">
    <property type="entry name" value="Tetratricopeptide repeat domain"/>
    <property type="match status" value="1"/>
</dbReference>
<dbReference type="PROSITE" id="PS51375">
    <property type="entry name" value="PPR"/>
    <property type="match status" value="2"/>
</dbReference>
<dbReference type="GO" id="GO:0009451">
    <property type="term" value="P:RNA modification"/>
    <property type="evidence" value="ECO:0007669"/>
    <property type="project" value="InterPro"/>
</dbReference>
<keyword evidence="1" id="KW-0677">Repeat</keyword>
<evidence type="ECO:0008006" key="5">
    <source>
        <dbReference type="Google" id="ProtNLM"/>
    </source>
</evidence>
<feature type="repeat" description="PPR" evidence="2">
    <location>
        <begin position="200"/>
        <end position="234"/>
    </location>
</feature>
<dbReference type="InterPro" id="IPR046960">
    <property type="entry name" value="PPR_At4g14850-like_plant"/>
</dbReference>
<dbReference type="InterPro" id="IPR011990">
    <property type="entry name" value="TPR-like_helical_dom_sf"/>
</dbReference>
<keyword evidence="4" id="KW-1185">Reference proteome</keyword>
<dbReference type="GO" id="GO:0003723">
    <property type="term" value="F:RNA binding"/>
    <property type="evidence" value="ECO:0007669"/>
    <property type="project" value="InterPro"/>
</dbReference>
<gene>
    <name evidence="3" type="ORF">TSUD_141240</name>
</gene>
<dbReference type="OrthoDB" id="185373at2759"/>
<name>A0A2Z6NRY6_TRISU</name>
<evidence type="ECO:0000313" key="4">
    <source>
        <dbReference type="Proteomes" id="UP000242715"/>
    </source>
</evidence>
<dbReference type="Proteomes" id="UP000242715">
    <property type="component" value="Unassembled WGS sequence"/>
</dbReference>
<dbReference type="EMBL" id="DF974205">
    <property type="protein sequence ID" value="GAU46366.1"/>
    <property type="molecule type" value="Genomic_DNA"/>
</dbReference>
<reference evidence="4" key="1">
    <citation type="journal article" date="2017" name="Front. Plant Sci.">
        <title>Climate Clever Clovers: New Paradigm to Reduce the Environmental Footprint of Ruminants by Breeding Low Methanogenic Forages Utilizing Haplotype Variation.</title>
        <authorList>
            <person name="Kaur P."/>
            <person name="Appels R."/>
            <person name="Bayer P.E."/>
            <person name="Keeble-Gagnere G."/>
            <person name="Wang J."/>
            <person name="Hirakawa H."/>
            <person name="Shirasawa K."/>
            <person name="Vercoe P."/>
            <person name="Stefanova K."/>
            <person name="Durmic Z."/>
            <person name="Nichols P."/>
            <person name="Revell C."/>
            <person name="Isobe S.N."/>
            <person name="Edwards D."/>
            <person name="Erskine W."/>
        </authorList>
    </citation>
    <scope>NUCLEOTIDE SEQUENCE [LARGE SCALE GENOMIC DNA]</scope>
    <source>
        <strain evidence="4">cv. Daliak</strain>
    </source>
</reference>
<feature type="repeat" description="PPR" evidence="2">
    <location>
        <begin position="128"/>
        <end position="162"/>
    </location>
</feature>
<dbReference type="InterPro" id="IPR002885">
    <property type="entry name" value="PPR_rpt"/>
</dbReference>
<evidence type="ECO:0000313" key="3">
    <source>
        <dbReference type="EMBL" id="GAU46366.1"/>
    </source>
</evidence>
<sequence>MNKAARDILQRLQKIDGDNYHQIQFLLINENDLFMLQGLLGRRILVLIFLYEGVFSSFEEVDQLLVNGPIAQFRQERGKTKFKLKQIQTLIFSTGLQQDRDTLNKLMAVSIQDFHYALRIFNHTQHPSLFIYNLIIKAFVKKASFTRAISVFNQLREDGLWPDNYTYPYVLKAIGCMGYVGQGEKLDQARDLFDKSPTRDVVLWTAMINGYVQFNCFDEAIALFGEMQVRGVKPDKFIVVALLTCCAQLGTLEHGRWEDASNARSKMKDLHIKKVRGCSAIEVDDIGNWGGVGDFPPFQCKFGENSFSTLNSRNDVLLCLVSCERGIQDITLVLVVQLTRPSTVGIVRHWERKTWIDFGDGLDPFFYT</sequence>
<evidence type="ECO:0000256" key="1">
    <source>
        <dbReference type="ARBA" id="ARBA00022737"/>
    </source>
</evidence>
<dbReference type="NCBIfam" id="TIGR00756">
    <property type="entry name" value="PPR"/>
    <property type="match status" value="2"/>
</dbReference>
<accession>A0A2Z6NRY6</accession>
<proteinExistence type="predicted"/>
<dbReference type="AlphaFoldDB" id="A0A2Z6NRY6"/>
<organism evidence="3 4">
    <name type="scientific">Trifolium subterraneum</name>
    <name type="common">Subterranean clover</name>
    <dbReference type="NCBI Taxonomy" id="3900"/>
    <lineage>
        <taxon>Eukaryota</taxon>
        <taxon>Viridiplantae</taxon>
        <taxon>Streptophyta</taxon>
        <taxon>Embryophyta</taxon>
        <taxon>Tracheophyta</taxon>
        <taxon>Spermatophyta</taxon>
        <taxon>Magnoliopsida</taxon>
        <taxon>eudicotyledons</taxon>
        <taxon>Gunneridae</taxon>
        <taxon>Pentapetalae</taxon>
        <taxon>rosids</taxon>
        <taxon>fabids</taxon>
        <taxon>Fabales</taxon>
        <taxon>Fabaceae</taxon>
        <taxon>Papilionoideae</taxon>
        <taxon>50 kb inversion clade</taxon>
        <taxon>NPAAA clade</taxon>
        <taxon>Hologalegina</taxon>
        <taxon>IRL clade</taxon>
        <taxon>Trifolieae</taxon>
        <taxon>Trifolium</taxon>
    </lineage>
</organism>
<protein>
    <recommendedName>
        <fullName evidence="5">Pentatricopeptide repeat-containing protein</fullName>
    </recommendedName>
</protein>
<evidence type="ECO:0000256" key="2">
    <source>
        <dbReference type="PROSITE-ProRule" id="PRU00708"/>
    </source>
</evidence>
<dbReference type="PANTHER" id="PTHR47926">
    <property type="entry name" value="PENTATRICOPEPTIDE REPEAT-CONTAINING PROTEIN"/>
    <property type="match status" value="1"/>
</dbReference>
<dbReference type="PANTHER" id="PTHR47926:SF489">
    <property type="entry name" value="PENTATRICOPEPTIDE REPEAT-CONTAINING PROTEIN"/>
    <property type="match status" value="1"/>
</dbReference>